<feature type="transmembrane region" description="Helical" evidence="1">
    <location>
        <begin position="165"/>
        <end position="183"/>
    </location>
</feature>
<dbReference type="GO" id="GO:0030007">
    <property type="term" value="P:intracellular potassium ion homeostasis"/>
    <property type="evidence" value="ECO:0007669"/>
    <property type="project" value="TreeGrafter"/>
</dbReference>
<dbReference type="InterPro" id="IPR006068">
    <property type="entry name" value="ATPase_P-typ_cation-transptr_C"/>
</dbReference>
<dbReference type="PANTHER" id="PTHR43294">
    <property type="entry name" value="SODIUM/POTASSIUM-TRANSPORTING ATPASE SUBUNIT ALPHA"/>
    <property type="match status" value="1"/>
</dbReference>
<dbReference type="FunFam" id="1.20.1110.10:FF:000095">
    <property type="entry name" value="Sodium/potassium-transporting ATPase subunit alpha-1"/>
    <property type="match status" value="1"/>
</dbReference>
<dbReference type="Proteomes" id="UP000095287">
    <property type="component" value="Unplaced"/>
</dbReference>
<dbReference type="Pfam" id="PF00689">
    <property type="entry name" value="Cation_ATPase_C"/>
    <property type="match status" value="1"/>
</dbReference>
<dbReference type="InterPro" id="IPR050510">
    <property type="entry name" value="Cation_transp_ATPase_P-type"/>
</dbReference>
<reference evidence="4" key="1">
    <citation type="submission" date="2016-11" db="UniProtKB">
        <authorList>
            <consortium name="WormBaseParasite"/>
        </authorList>
    </citation>
    <scope>IDENTIFICATION</scope>
</reference>
<keyword evidence="1" id="KW-0812">Transmembrane</keyword>
<evidence type="ECO:0000313" key="3">
    <source>
        <dbReference type="Proteomes" id="UP000095287"/>
    </source>
</evidence>
<feature type="transmembrane region" description="Helical" evidence="1">
    <location>
        <begin position="93"/>
        <end position="120"/>
    </location>
</feature>
<dbReference type="Gene3D" id="1.20.1110.10">
    <property type="entry name" value="Calcium-transporting ATPase, transmembrane domain"/>
    <property type="match status" value="1"/>
</dbReference>
<dbReference type="GO" id="GO:0036376">
    <property type="term" value="P:sodium ion export across plasma membrane"/>
    <property type="evidence" value="ECO:0007669"/>
    <property type="project" value="TreeGrafter"/>
</dbReference>
<dbReference type="SUPFAM" id="SSF81665">
    <property type="entry name" value="Calcium ATPase, transmembrane domain M"/>
    <property type="match status" value="1"/>
</dbReference>
<feature type="transmembrane region" description="Helical" evidence="1">
    <location>
        <begin position="238"/>
        <end position="255"/>
    </location>
</feature>
<sequence length="274" mass="30921">MDDKFASIIHGIEEGRLLFDNLRKSIAYTLTHCCACIFPMLLNFIGGVPAPMSALQMLSMDLGTDLPPAISLAYENPESNIMKYPPRKRGTRLVSFAMLSYSYLITPVIICIGSFAAYYYTFWKNDVNPHDLWFTDSKYFVSPVSGGNFTASSGRTLDPDQQIDVAYQAAAACYITTVTSQAYHIWMCRTRKASIITHGFRNVYTFLAVISMVVVTVLLVYVPGLREGMGSSPPPPEVWAFSFGNAVLLMIYNEVRKFFIRRSPYNKFVRLVKW</sequence>
<dbReference type="AlphaFoldDB" id="A0A1I7Z295"/>
<dbReference type="GO" id="GO:0005886">
    <property type="term" value="C:plasma membrane"/>
    <property type="evidence" value="ECO:0007669"/>
    <property type="project" value="TreeGrafter"/>
</dbReference>
<dbReference type="GO" id="GO:0006883">
    <property type="term" value="P:intracellular sodium ion homeostasis"/>
    <property type="evidence" value="ECO:0007669"/>
    <property type="project" value="TreeGrafter"/>
</dbReference>
<keyword evidence="3" id="KW-1185">Reference proteome</keyword>
<feature type="domain" description="Cation-transporting P-type ATPase C-terminal" evidence="2">
    <location>
        <begin position="49"/>
        <end position="259"/>
    </location>
</feature>
<proteinExistence type="predicted"/>
<feature type="transmembrane region" description="Helical" evidence="1">
    <location>
        <begin position="203"/>
        <end position="222"/>
    </location>
</feature>
<dbReference type="InterPro" id="IPR023298">
    <property type="entry name" value="ATPase_P-typ_TM_dom_sf"/>
</dbReference>
<feature type="transmembrane region" description="Helical" evidence="1">
    <location>
        <begin position="26"/>
        <end position="50"/>
    </location>
</feature>
<keyword evidence="1" id="KW-0472">Membrane</keyword>
<dbReference type="PANTHER" id="PTHR43294:SF5">
    <property type="entry name" value="CATION-TRANSPORTING P-TYPE ATPASE N-TERMINAL DOMAIN-CONTAINING PROTEIN"/>
    <property type="match status" value="1"/>
</dbReference>
<evidence type="ECO:0000256" key="1">
    <source>
        <dbReference type="SAM" id="Phobius"/>
    </source>
</evidence>
<protein>
    <submittedName>
        <fullName evidence="4">Cation_ATPase_C domain-containing protein</fullName>
    </submittedName>
</protein>
<keyword evidence="1" id="KW-1133">Transmembrane helix</keyword>
<dbReference type="GO" id="GO:0005391">
    <property type="term" value="F:P-type sodium:potassium-exchanging transporter activity"/>
    <property type="evidence" value="ECO:0007669"/>
    <property type="project" value="TreeGrafter"/>
</dbReference>
<dbReference type="GO" id="GO:1902600">
    <property type="term" value="P:proton transmembrane transport"/>
    <property type="evidence" value="ECO:0007669"/>
    <property type="project" value="TreeGrafter"/>
</dbReference>
<evidence type="ECO:0000259" key="2">
    <source>
        <dbReference type="Pfam" id="PF00689"/>
    </source>
</evidence>
<dbReference type="WBParaSite" id="L893_g22197.t1">
    <property type="protein sequence ID" value="L893_g22197.t1"/>
    <property type="gene ID" value="L893_g22197"/>
</dbReference>
<organism evidence="3 4">
    <name type="scientific">Steinernema glaseri</name>
    <dbReference type="NCBI Taxonomy" id="37863"/>
    <lineage>
        <taxon>Eukaryota</taxon>
        <taxon>Metazoa</taxon>
        <taxon>Ecdysozoa</taxon>
        <taxon>Nematoda</taxon>
        <taxon>Chromadorea</taxon>
        <taxon>Rhabditida</taxon>
        <taxon>Tylenchina</taxon>
        <taxon>Panagrolaimomorpha</taxon>
        <taxon>Strongyloidoidea</taxon>
        <taxon>Steinernematidae</taxon>
        <taxon>Steinernema</taxon>
    </lineage>
</organism>
<dbReference type="GO" id="GO:1990573">
    <property type="term" value="P:potassium ion import across plasma membrane"/>
    <property type="evidence" value="ECO:0007669"/>
    <property type="project" value="TreeGrafter"/>
</dbReference>
<accession>A0A1I7Z295</accession>
<evidence type="ECO:0000313" key="4">
    <source>
        <dbReference type="WBParaSite" id="L893_g22197.t1"/>
    </source>
</evidence>
<name>A0A1I7Z295_9BILA</name>
<dbReference type="PRINTS" id="PR00121">
    <property type="entry name" value="NAKATPASE"/>
</dbReference>